<evidence type="ECO:0000313" key="2">
    <source>
        <dbReference type="Proteomes" id="UP000004750"/>
    </source>
</evidence>
<dbReference type="HOGENOM" id="CLU_2492152_0_0_6"/>
<name>G9ZCZ8_9GAMM</name>
<dbReference type="STRING" id="797473.HMPREF9080_00628"/>
<dbReference type="Proteomes" id="UP000004750">
    <property type="component" value="Unassembled WGS sequence"/>
</dbReference>
<proteinExistence type="predicted"/>
<accession>G9ZCZ8</accession>
<organism evidence="1 2">
    <name type="scientific">Cardiobacterium valvarum F0432</name>
    <dbReference type="NCBI Taxonomy" id="797473"/>
    <lineage>
        <taxon>Bacteria</taxon>
        <taxon>Pseudomonadati</taxon>
        <taxon>Pseudomonadota</taxon>
        <taxon>Gammaproteobacteria</taxon>
        <taxon>Cardiobacteriales</taxon>
        <taxon>Cardiobacteriaceae</taxon>
        <taxon>Cardiobacterium</taxon>
    </lineage>
</organism>
<gene>
    <name evidence="1" type="ORF">HMPREF9080_00628</name>
</gene>
<reference evidence="1 2" key="1">
    <citation type="submission" date="2011-08" db="EMBL/GenBank/DDBJ databases">
        <authorList>
            <person name="Weinstock G."/>
            <person name="Sodergren E."/>
            <person name="Clifton S."/>
            <person name="Fulton L."/>
            <person name="Fulton B."/>
            <person name="Courtney L."/>
            <person name="Fronick C."/>
            <person name="Harrison M."/>
            <person name="Strong C."/>
            <person name="Farmer C."/>
            <person name="Delahaunty K."/>
            <person name="Markovic C."/>
            <person name="Hall O."/>
            <person name="Minx P."/>
            <person name="Tomlinson C."/>
            <person name="Mitreva M."/>
            <person name="Hou S."/>
            <person name="Chen J."/>
            <person name="Wollam A."/>
            <person name="Pepin K.H."/>
            <person name="Johnson M."/>
            <person name="Bhonagiri V."/>
            <person name="Zhang X."/>
            <person name="Suruliraj S."/>
            <person name="Warren W."/>
            <person name="Chinwalla A."/>
            <person name="Mardis E.R."/>
            <person name="Wilson R.K."/>
        </authorList>
    </citation>
    <scope>NUCLEOTIDE SEQUENCE [LARGE SCALE GENOMIC DNA]</scope>
    <source>
        <strain evidence="1 2">F0432</strain>
    </source>
</reference>
<dbReference type="EMBL" id="AGCM01000032">
    <property type="protein sequence ID" value="EHM55577.1"/>
    <property type="molecule type" value="Genomic_DNA"/>
</dbReference>
<dbReference type="AlphaFoldDB" id="G9ZCZ8"/>
<protein>
    <submittedName>
        <fullName evidence="1">Uncharacterized protein</fullName>
    </submittedName>
</protein>
<sequence length="86" mass="8757">MQGFERVVAAVRNEATTDVGEVADAVVVFEFAEGVEEVDVAAVVWCFALAAQTGGVASVADVLGDGVAAFGVARGDDESGVRQVLL</sequence>
<evidence type="ECO:0000313" key="1">
    <source>
        <dbReference type="EMBL" id="EHM55577.1"/>
    </source>
</evidence>
<comment type="caution">
    <text evidence="1">The sequence shown here is derived from an EMBL/GenBank/DDBJ whole genome shotgun (WGS) entry which is preliminary data.</text>
</comment>